<dbReference type="AlphaFoldDB" id="A0A1D1UIJ3"/>
<accession>A0A1D1UIJ3</accession>
<reference evidence="1 2" key="1">
    <citation type="journal article" date="2016" name="Nat. Commun.">
        <title>Extremotolerant tardigrade genome and improved radiotolerance of human cultured cells by tardigrade-unique protein.</title>
        <authorList>
            <person name="Hashimoto T."/>
            <person name="Horikawa D.D."/>
            <person name="Saito Y."/>
            <person name="Kuwahara H."/>
            <person name="Kozuka-Hata H."/>
            <person name="Shin-I T."/>
            <person name="Minakuchi Y."/>
            <person name="Ohishi K."/>
            <person name="Motoyama A."/>
            <person name="Aizu T."/>
            <person name="Enomoto A."/>
            <person name="Kondo K."/>
            <person name="Tanaka S."/>
            <person name="Hara Y."/>
            <person name="Koshikawa S."/>
            <person name="Sagara H."/>
            <person name="Miura T."/>
            <person name="Yokobori S."/>
            <person name="Miyagawa K."/>
            <person name="Suzuki Y."/>
            <person name="Kubo T."/>
            <person name="Oyama M."/>
            <person name="Kohara Y."/>
            <person name="Fujiyama A."/>
            <person name="Arakawa K."/>
            <person name="Katayama T."/>
            <person name="Toyoda A."/>
            <person name="Kunieda T."/>
        </authorList>
    </citation>
    <scope>NUCLEOTIDE SEQUENCE [LARGE SCALE GENOMIC DNA]</scope>
    <source>
        <strain evidence="1 2">YOKOZUNA-1</strain>
    </source>
</reference>
<organism evidence="1 2">
    <name type="scientific">Ramazzottius varieornatus</name>
    <name type="common">Water bear</name>
    <name type="synonym">Tardigrade</name>
    <dbReference type="NCBI Taxonomy" id="947166"/>
    <lineage>
        <taxon>Eukaryota</taxon>
        <taxon>Metazoa</taxon>
        <taxon>Ecdysozoa</taxon>
        <taxon>Tardigrada</taxon>
        <taxon>Eutardigrada</taxon>
        <taxon>Parachela</taxon>
        <taxon>Hypsibioidea</taxon>
        <taxon>Ramazzottiidae</taxon>
        <taxon>Ramazzottius</taxon>
    </lineage>
</organism>
<dbReference type="EMBL" id="BDGG01000001">
    <property type="protein sequence ID" value="GAU89539.1"/>
    <property type="molecule type" value="Genomic_DNA"/>
</dbReference>
<comment type="caution">
    <text evidence="1">The sequence shown here is derived from an EMBL/GenBank/DDBJ whole genome shotgun (WGS) entry which is preliminary data.</text>
</comment>
<gene>
    <name evidence="1" type="primary">RvY_02081-1</name>
    <name evidence="1" type="synonym">RvY_02081.1</name>
    <name evidence="1" type="ORF">RvY_02081</name>
</gene>
<proteinExistence type="predicted"/>
<keyword evidence="2" id="KW-1185">Reference proteome</keyword>
<dbReference type="Proteomes" id="UP000186922">
    <property type="component" value="Unassembled WGS sequence"/>
</dbReference>
<name>A0A1D1UIJ3_RAMVA</name>
<protein>
    <submittedName>
        <fullName evidence="1">Uncharacterized protein</fullName>
    </submittedName>
</protein>
<evidence type="ECO:0000313" key="2">
    <source>
        <dbReference type="Proteomes" id="UP000186922"/>
    </source>
</evidence>
<sequence length="171" mass="19386">MSHLTKADRCATVAAIRAVSVETELQEALSNKSTVMIGDSRSNQLLRYIMGLLNPEHRTDKIFHRCDKSMEVLDPKRNITIVIPLHSEYSELPFGWPNSKYNHTEQMGEFHAGIVEQIAKEHHIPLWTTAFATAKQHPEMYHDRVHPGKGLLRAVSGLLLIRVHVTFSAIN</sequence>
<evidence type="ECO:0000313" key="1">
    <source>
        <dbReference type="EMBL" id="GAU89539.1"/>
    </source>
</evidence>